<evidence type="ECO:0000256" key="4">
    <source>
        <dbReference type="ARBA" id="ARBA00022692"/>
    </source>
</evidence>
<comment type="subcellular location">
    <subcellularLocation>
        <location evidence="1">Membrane</location>
        <topology evidence="1">Multi-pass membrane protein</topology>
    </subcellularLocation>
</comment>
<keyword evidence="4 9" id="KW-0812">Transmembrane</keyword>
<comment type="caution">
    <text evidence="10">The sequence shown here is derived from an EMBL/GenBank/DDBJ whole genome shotgun (WGS) entry which is preliminary data.</text>
</comment>
<sequence length="460" mass="50082">MEIGGQTESGANGGGGGRFRAARCWELLRSAAGVLRGKAVGLAGRLGRIARDEPRRVAHSVKVGLALTLVSVLYYVRPLFNSWGASTMWAVLTVVVVMEYTFKKKMVRVTGGTLCKGLNRASGTLVAGFIAVGAHKVAYMCGDKAEPVLLAIFVFLLSSAATFSRFIPEVKARYDYGVTIFILTFSLVAVSSYRVDELIRLAHRRFSTIAVGVATCLCTTIFVFPVWAGEGLHKFAIANLNKLAEFLEGIESECFREDAAFENLEAKPFLQVYQSVLNSKATEDSLCNFAKWEPCHGKFKFRHPWSQYQKLGALCRECASSMEALASYVVTLARTEYPEAHPELCSQQVRTACRQMSLHSAKALRELTAAMQTMTTTVPSPASVHVSAAIKAAKGLRDGLSEGADLVRAMHVAVIASLLSELVTKTKQITESVDVLARLARFRNPETTQTHKGVAIDVVS</sequence>
<evidence type="ECO:0000256" key="8">
    <source>
        <dbReference type="ARBA" id="ARBA00023303"/>
    </source>
</evidence>
<feature type="transmembrane region" description="Helical" evidence="9">
    <location>
        <begin position="174"/>
        <end position="194"/>
    </location>
</feature>
<evidence type="ECO:0000313" key="10">
    <source>
        <dbReference type="EMBL" id="PWZ44466.1"/>
    </source>
</evidence>
<protein>
    <submittedName>
        <fullName evidence="10">Aluminum-activated malate transporter 1</fullName>
    </submittedName>
</protein>
<dbReference type="GO" id="GO:0034220">
    <property type="term" value="P:monoatomic ion transmembrane transport"/>
    <property type="evidence" value="ECO:0007669"/>
    <property type="project" value="UniProtKB-KW"/>
</dbReference>
<evidence type="ECO:0000256" key="7">
    <source>
        <dbReference type="ARBA" id="ARBA00023136"/>
    </source>
</evidence>
<keyword evidence="7 9" id="KW-0472">Membrane</keyword>
<organism evidence="10">
    <name type="scientific">Zea mays</name>
    <name type="common">Maize</name>
    <dbReference type="NCBI Taxonomy" id="4577"/>
    <lineage>
        <taxon>Eukaryota</taxon>
        <taxon>Viridiplantae</taxon>
        <taxon>Streptophyta</taxon>
        <taxon>Embryophyta</taxon>
        <taxon>Tracheophyta</taxon>
        <taxon>Spermatophyta</taxon>
        <taxon>Magnoliopsida</taxon>
        <taxon>Liliopsida</taxon>
        <taxon>Poales</taxon>
        <taxon>Poaceae</taxon>
        <taxon>PACMAD clade</taxon>
        <taxon>Panicoideae</taxon>
        <taxon>Andropogonodae</taxon>
        <taxon>Andropogoneae</taxon>
        <taxon>Tripsacinae</taxon>
        <taxon>Zea</taxon>
    </lineage>
</organism>
<dbReference type="EMBL" id="NCVQ01000002">
    <property type="protein sequence ID" value="PWZ44466.1"/>
    <property type="molecule type" value="Genomic_DNA"/>
</dbReference>
<feature type="transmembrane region" description="Helical" evidence="9">
    <location>
        <begin position="82"/>
        <end position="102"/>
    </location>
</feature>
<gene>
    <name evidence="10" type="primary">ALMT1_0</name>
    <name evidence="10" type="ORF">Zm00014a_002344</name>
</gene>
<name>A0A3L6G7Z0_MAIZE</name>
<dbReference type="InterPro" id="IPR020966">
    <property type="entry name" value="ALMT"/>
</dbReference>
<evidence type="ECO:0000256" key="2">
    <source>
        <dbReference type="ARBA" id="ARBA00007079"/>
    </source>
</evidence>
<reference evidence="10" key="1">
    <citation type="journal article" date="2018" name="Nat. Genet.">
        <title>Extensive intraspecific gene order and gene structural variations between Mo17 and other maize genomes.</title>
        <authorList>
            <person name="Sun S."/>
            <person name="Zhou Y."/>
            <person name="Chen J."/>
            <person name="Shi J."/>
            <person name="Zhao H."/>
            <person name="Zhao H."/>
            <person name="Song W."/>
            <person name="Zhang M."/>
            <person name="Cui Y."/>
            <person name="Dong X."/>
            <person name="Liu H."/>
            <person name="Ma X."/>
            <person name="Jiao Y."/>
            <person name="Wang B."/>
            <person name="Wei X."/>
            <person name="Stein J.C."/>
            <person name="Glaubitz J.C."/>
            <person name="Lu F."/>
            <person name="Yu G."/>
            <person name="Liang C."/>
            <person name="Fengler K."/>
            <person name="Li B."/>
            <person name="Rafalski A."/>
            <person name="Schnable P.S."/>
            <person name="Ware D.H."/>
            <person name="Buckler E.S."/>
            <person name="Lai J."/>
        </authorList>
    </citation>
    <scope>NUCLEOTIDE SEQUENCE [LARGE SCALE GENOMIC DNA]</scope>
    <source>
        <tissue evidence="10">Seedling</tissue>
    </source>
</reference>
<feature type="transmembrane region" description="Helical" evidence="9">
    <location>
        <begin position="206"/>
        <end position="228"/>
    </location>
</feature>
<keyword evidence="8" id="KW-0407">Ion channel</keyword>
<evidence type="ECO:0000256" key="9">
    <source>
        <dbReference type="SAM" id="Phobius"/>
    </source>
</evidence>
<evidence type="ECO:0000256" key="1">
    <source>
        <dbReference type="ARBA" id="ARBA00004141"/>
    </source>
</evidence>
<keyword evidence="6" id="KW-0406">Ion transport</keyword>
<dbReference type="Pfam" id="PF11744">
    <property type="entry name" value="ALMT"/>
    <property type="match status" value="1"/>
</dbReference>
<dbReference type="Proteomes" id="UP000251960">
    <property type="component" value="Chromosome 10"/>
</dbReference>
<proteinExistence type="inferred from homology"/>
<evidence type="ECO:0000256" key="3">
    <source>
        <dbReference type="ARBA" id="ARBA00022448"/>
    </source>
</evidence>
<feature type="transmembrane region" description="Helical" evidence="9">
    <location>
        <begin position="148"/>
        <end position="168"/>
    </location>
</feature>
<keyword evidence="5 9" id="KW-1133">Transmembrane helix</keyword>
<dbReference type="AlphaFoldDB" id="A0A3L6G7Z0"/>
<accession>A0A3L6G7Z0</accession>
<evidence type="ECO:0000256" key="6">
    <source>
        <dbReference type="ARBA" id="ARBA00023065"/>
    </source>
</evidence>
<dbReference type="GO" id="GO:0016020">
    <property type="term" value="C:membrane"/>
    <property type="evidence" value="ECO:0007669"/>
    <property type="project" value="UniProtKB-SubCell"/>
</dbReference>
<evidence type="ECO:0000256" key="5">
    <source>
        <dbReference type="ARBA" id="ARBA00022989"/>
    </source>
</evidence>
<dbReference type="GO" id="GO:0015743">
    <property type="term" value="P:malate transport"/>
    <property type="evidence" value="ECO:0007669"/>
    <property type="project" value="InterPro"/>
</dbReference>
<dbReference type="ExpressionAtlas" id="A0A3L6G7Z0">
    <property type="expression patterns" value="baseline and differential"/>
</dbReference>
<keyword evidence="3" id="KW-0813">Transport</keyword>
<comment type="similarity">
    <text evidence="2">Belongs to the aromatic acid exporter (TC 2.A.85) family.</text>
</comment>
<dbReference type="PANTHER" id="PTHR31086">
    <property type="entry name" value="ALUMINUM-ACTIVATED MALATE TRANSPORTER 10"/>
    <property type="match status" value="1"/>
</dbReference>
<feature type="transmembrane region" description="Helical" evidence="9">
    <location>
        <begin position="57"/>
        <end position="76"/>
    </location>
</feature>